<gene>
    <name evidence="2" type="ORF">J2T23_002049</name>
</gene>
<dbReference type="RefSeq" id="WP_256371469.1">
    <property type="nucleotide sequence ID" value="NZ_JAUSTB010000005.1"/>
</dbReference>
<name>A0AAJ1SS45_9MICC</name>
<evidence type="ECO:0000313" key="3">
    <source>
        <dbReference type="Proteomes" id="UP001239267"/>
    </source>
</evidence>
<dbReference type="AlphaFoldDB" id="A0AAJ1SS45"/>
<accession>A0AAJ1SS45</accession>
<dbReference type="EMBL" id="JAUSTB010000005">
    <property type="protein sequence ID" value="MDQ0146156.1"/>
    <property type="molecule type" value="Genomic_DNA"/>
</dbReference>
<evidence type="ECO:0000313" key="2">
    <source>
        <dbReference type="EMBL" id="MDQ0146156.1"/>
    </source>
</evidence>
<dbReference type="Proteomes" id="UP001239267">
    <property type="component" value="Unassembled WGS sequence"/>
</dbReference>
<protein>
    <submittedName>
        <fullName evidence="2">Uncharacterized protein</fullName>
    </submittedName>
</protein>
<proteinExistence type="predicted"/>
<reference evidence="2 3" key="1">
    <citation type="submission" date="2023-07" db="EMBL/GenBank/DDBJ databases">
        <title>Sorghum-associated microbial communities from plants grown in Nebraska, USA.</title>
        <authorList>
            <person name="Schachtman D."/>
        </authorList>
    </citation>
    <scope>NUCLEOTIDE SEQUENCE [LARGE SCALE GENOMIC DNA]</scope>
    <source>
        <strain evidence="2 3">DS1001</strain>
    </source>
</reference>
<keyword evidence="3" id="KW-1185">Reference proteome</keyword>
<feature type="compositionally biased region" description="Basic and acidic residues" evidence="1">
    <location>
        <begin position="23"/>
        <end position="43"/>
    </location>
</feature>
<organism evidence="2 3">
    <name type="scientific">Pseudarthrobacter niigatensis</name>
    <dbReference type="NCBI Taxonomy" id="369935"/>
    <lineage>
        <taxon>Bacteria</taxon>
        <taxon>Bacillati</taxon>
        <taxon>Actinomycetota</taxon>
        <taxon>Actinomycetes</taxon>
        <taxon>Micrococcales</taxon>
        <taxon>Micrococcaceae</taxon>
        <taxon>Pseudarthrobacter</taxon>
    </lineage>
</organism>
<comment type="caution">
    <text evidence="2">The sequence shown here is derived from an EMBL/GenBank/DDBJ whole genome shotgun (WGS) entry which is preliminary data.</text>
</comment>
<sequence length="43" mass="4533">MNTARITHISAAGGTVELSHAGGKAEDRIPAAHLDPDLQKERP</sequence>
<evidence type="ECO:0000256" key="1">
    <source>
        <dbReference type="SAM" id="MobiDB-lite"/>
    </source>
</evidence>
<feature type="region of interest" description="Disordered" evidence="1">
    <location>
        <begin position="17"/>
        <end position="43"/>
    </location>
</feature>